<feature type="compositionally biased region" description="Acidic residues" evidence="7">
    <location>
        <begin position="14"/>
        <end position="23"/>
    </location>
</feature>
<name>K0T154_THAOC</name>
<evidence type="ECO:0000256" key="3">
    <source>
        <dbReference type="ARBA" id="ARBA00022741"/>
    </source>
</evidence>
<sequence>PRARSLPPSPALDLELDVSDDDSPASGSPRVELSEVLDSKQAAVTNFDDSTDVDFSAKVNASYLEQAPPTNFDVVDADINKGGDVTDELKPAAVINCDDFDKTADVTAADPEPSVTNFDEAAVNGDMDVDKLLSSACRPLLSSFDDYSHGQSADMTCARTGIPQVDRSLAHSPANNRKLETATCDTGNSCSDERQTAPPTTTLIPDVPRKQSYLLGYESFRNRAALRQSTDQSRALVDSIRSSTASAVSVGIGDELFRTSSTQIGDSTGSGLIDFTDAVDRIVAFQRLQLAVKTTAPANTIRDSIVSSALSKELVLTITEQADEDSDGSDASQHDAPQNDASHKASRLTTLDSRLESAPLPKSVPRNAGSHTVIAFVNSASGGGKGNEVFQALTKSIGENFVYDLKNCTPGNMPDDILLNYSHDPQVRVLVCGGDGTCGWIYSCLDNVWSTVLRRWNGQVHQSSFKDHLPIAIMPLGTGNDLSRQFGWGKRFTSNMLNKSEILAVKNGTVSHLDRWRLLILPAKTVDDEAKKAIPQILNEEIRESHVTNRPESEVTSSILESLLEDSDAMKPSSRFSVRESVTSQLPAVFDGVFCNYFSLGFDATIAYRFHNERELHPEKFTSPLKNKMVYVMKSPAALRAPKLKKRVKLLVNDESGRLVKLPVPDDCRSISFGGGNKLSSAGVANDGLIEVIFVSNLPRAVATCATSKALPFVRFKVAAQTNRVCFRTKCPLHCQVDGEPWLQEEGVIQVKFHSRNSILKNVRTGSSCNCSGDPTGAVVR</sequence>
<dbReference type="eggNOG" id="KOG1169">
    <property type="taxonomic scope" value="Eukaryota"/>
</dbReference>
<gene>
    <name evidence="9" type="ORF">THAOC_07680</name>
</gene>
<keyword evidence="3 6" id="KW-0547">Nucleotide-binding</keyword>
<keyword evidence="5 6" id="KW-0067">ATP-binding</keyword>
<dbReference type="AlphaFoldDB" id="K0T154"/>
<dbReference type="PANTHER" id="PTHR11255:SF80">
    <property type="entry name" value="EYE-SPECIFIC DIACYLGLYCEROL KINASE"/>
    <property type="match status" value="1"/>
</dbReference>
<dbReference type="InterPro" id="IPR016064">
    <property type="entry name" value="NAD/diacylglycerol_kinase_sf"/>
</dbReference>
<keyword evidence="4 6" id="KW-0418">Kinase</keyword>
<evidence type="ECO:0000313" key="9">
    <source>
        <dbReference type="EMBL" id="EJK70924.1"/>
    </source>
</evidence>
<proteinExistence type="inferred from homology"/>
<dbReference type="SMART" id="SM00045">
    <property type="entry name" value="DAGKa"/>
    <property type="match status" value="1"/>
</dbReference>
<dbReference type="EC" id="2.7.1.107" evidence="6"/>
<dbReference type="Proteomes" id="UP000266841">
    <property type="component" value="Unassembled WGS sequence"/>
</dbReference>
<evidence type="ECO:0000256" key="4">
    <source>
        <dbReference type="ARBA" id="ARBA00022777"/>
    </source>
</evidence>
<feature type="domain" description="DAGKc" evidence="8">
    <location>
        <begin position="368"/>
        <end position="522"/>
    </location>
</feature>
<dbReference type="InterPro" id="IPR017438">
    <property type="entry name" value="ATP-NAD_kinase_N"/>
</dbReference>
<evidence type="ECO:0000259" key="8">
    <source>
        <dbReference type="PROSITE" id="PS50146"/>
    </source>
</evidence>
<dbReference type="InterPro" id="IPR001206">
    <property type="entry name" value="Diacylglycerol_kinase_cat_dom"/>
</dbReference>
<evidence type="ECO:0000256" key="2">
    <source>
        <dbReference type="ARBA" id="ARBA00022679"/>
    </source>
</evidence>
<protein>
    <recommendedName>
        <fullName evidence="6">Diacylglycerol kinase</fullName>
        <shortName evidence="6">DAG kinase</shortName>
        <ecNumber evidence="6">2.7.1.107</ecNumber>
    </recommendedName>
</protein>
<dbReference type="Gene3D" id="3.40.50.10330">
    <property type="entry name" value="Probable inorganic polyphosphate/atp-NAD kinase, domain 1"/>
    <property type="match status" value="1"/>
</dbReference>
<dbReference type="GO" id="GO:0005524">
    <property type="term" value="F:ATP binding"/>
    <property type="evidence" value="ECO:0007669"/>
    <property type="project" value="UniProtKB-KW"/>
</dbReference>
<feature type="region of interest" description="Disordered" evidence="7">
    <location>
        <begin position="1"/>
        <end position="34"/>
    </location>
</feature>
<dbReference type="Pfam" id="PF00609">
    <property type="entry name" value="DAGK_acc"/>
    <property type="match status" value="1"/>
</dbReference>
<evidence type="ECO:0000256" key="7">
    <source>
        <dbReference type="SAM" id="MobiDB-lite"/>
    </source>
</evidence>
<dbReference type="Gene3D" id="2.60.200.40">
    <property type="match status" value="1"/>
</dbReference>
<evidence type="ECO:0000256" key="5">
    <source>
        <dbReference type="ARBA" id="ARBA00022840"/>
    </source>
</evidence>
<dbReference type="SMART" id="SM00046">
    <property type="entry name" value="DAGKc"/>
    <property type="match status" value="1"/>
</dbReference>
<dbReference type="EMBL" id="AGNL01007873">
    <property type="protein sequence ID" value="EJK70924.1"/>
    <property type="molecule type" value="Genomic_DNA"/>
</dbReference>
<dbReference type="InterPro" id="IPR000756">
    <property type="entry name" value="Diacylglycerol_kin_accessory"/>
</dbReference>
<dbReference type="InterPro" id="IPR037607">
    <property type="entry name" value="DGK"/>
</dbReference>
<feature type="non-terminal residue" evidence="9">
    <location>
        <position position="1"/>
    </location>
</feature>
<accession>K0T154</accession>
<evidence type="ECO:0000256" key="1">
    <source>
        <dbReference type="ARBA" id="ARBA00009280"/>
    </source>
</evidence>
<organism evidence="9 10">
    <name type="scientific">Thalassiosira oceanica</name>
    <name type="common">Marine diatom</name>
    <dbReference type="NCBI Taxonomy" id="159749"/>
    <lineage>
        <taxon>Eukaryota</taxon>
        <taxon>Sar</taxon>
        <taxon>Stramenopiles</taxon>
        <taxon>Ochrophyta</taxon>
        <taxon>Bacillariophyta</taxon>
        <taxon>Coscinodiscophyceae</taxon>
        <taxon>Thalassiosirophycidae</taxon>
        <taxon>Thalassiosirales</taxon>
        <taxon>Thalassiosiraceae</taxon>
        <taxon>Thalassiosira</taxon>
    </lineage>
</organism>
<feature type="region of interest" description="Disordered" evidence="7">
    <location>
        <begin position="321"/>
        <end position="346"/>
    </location>
</feature>
<comment type="catalytic activity">
    <reaction evidence="6">
        <text>a 1,2-diacyl-sn-glycerol + ATP = a 1,2-diacyl-sn-glycero-3-phosphate + ADP + H(+)</text>
        <dbReference type="Rhea" id="RHEA:10272"/>
        <dbReference type="ChEBI" id="CHEBI:15378"/>
        <dbReference type="ChEBI" id="CHEBI:17815"/>
        <dbReference type="ChEBI" id="CHEBI:30616"/>
        <dbReference type="ChEBI" id="CHEBI:58608"/>
        <dbReference type="ChEBI" id="CHEBI:456216"/>
        <dbReference type="EC" id="2.7.1.107"/>
    </reaction>
</comment>
<dbReference type="OrthoDB" id="242257at2759"/>
<feature type="compositionally biased region" description="Polar residues" evidence="7">
    <location>
        <begin position="329"/>
        <end position="340"/>
    </location>
</feature>
<dbReference type="PROSITE" id="PS50146">
    <property type="entry name" value="DAGK"/>
    <property type="match status" value="1"/>
</dbReference>
<dbReference type="Pfam" id="PF00781">
    <property type="entry name" value="DAGK_cat"/>
    <property type="match status" value="1"/>
</dbReference>
<dbReference type="SUPFAM" id="SSF111331">
    <property type="entry name" value="NAD kinase/diacylglycerol kinase-like"/>
    <property type="match status" value="1"/>
</dbReference>
<comment type="caution">
    <text evidence="9">The sequence shown here is derived from an EMBL/GenBank/DDBJ whole genome shotgun (WGS) entry which is preliminary data.</text>
</comment>
<keyword evidence="10" id="KW-1185">Reference proteome</keyword>
<dbReference type="GO" id="GO:0007200">
    <property type="term" value="P:phospholipase C-activating G protein-coupled receptor signaling pathway"/>
    <property type="evidence" value="ECO:0007669"/>
    <property type="project" value="InterPro"/>
</dbReference>
<evidence type="ECO:0000313" key="10">
    <source>
        <dbReference type="Proteomes" id="UP000266841"/>
    </source>
</evidence>
<evidence type="ECO:0000256" key="6">
    <source>
        <dbReference type="RuleBase" id="RU361128"/>
    </source>
</evidence>
<keyword evidence="2 6" id="KW-0808">Transferase</keyword>
<dbReference type="GO" id="GO:0004143">
    <property type="term" value="F:ATP-dependent diacylglycerol kinase activity"/>
    <property type="evidence" value="ECO:0007669"/>
    <property type="project" value="UniProtKB-EC"/>
</dbReference>
<comment type="similarity">
    <text evidence="1 6">Belongs to the eukaryotic diacylglycerol kinase family.</text>
</comment>
<dbReference type="GO" id="GO:0016020">
    <property type="term" value="C:membrane"/>
    <property type="evidence" value="ECO:0007669"/>
    <property type="project" value="TreeGrafter"/>
</dbReference>
<dbReference type="PANTHER" id="PTHR11255">
    <property type="entry name" value="DIACYLGLYCEROL KINASE"/>
    <property type="match status" value="1"/>
</dbReference>
<reference evidence="9 10" key="1">
    <citation type="journal article" date="2012" name="Genome Biol.">
        <title>Genome and low-iron response of an oceanic diatom adapted to chronic iron limitation.</title>
        <authorList>
            <person name="Lommer M."/>
            <person name="Specht M."/>
            <person name="Roy A.S."/>
            <person name="Kraemer L."/>
            <person name="Andreson R."/>
            <person name="Gutowska M.A."/>
            <person name="Wolf J."/>
            <person name="Bergner S.V."/>
            <person name="Schilhabel M.B."/>
            <person name="Klostermeier U.C."/>
            <person name="Beiko R.G."/>
            <person name="Rosenstiel P."/>
            <person name="Hippler M."/>
            <person name="Laroche J."/>
        </authorList>
    </citation>
    <scope>NUCLEOTIDE SEQUENCE [LARGE SCALE GENOMIC DNA]</scope>
    <source>
        <strain evidence="9 10">CCMP1005</strain>
    </source>
</reference>